<keyword evidence="2" id="KW-0812">Transmembrane</keyword>
<organism evidence="3 4">
    <name type="scientific">Ricinus communis</name>
    <name type="common">Castor bean</name>
    <dbReference type="NCBI Taxonomy" id="3988"/>
    <lineage>
        <taxon>Eukaryota</taxon>
        <taxon>Viridiplantae</taxon>
        <taxon>Streptophyta</taxon>
        <taxon>Embryophyta</taxon>
        <taxon>Tracheophyta</taxon>
        <taxon>Spermatophyta</taxon>
        <taxon>Magnoliopsida</taxon>
        <taxon>eudicotyledons</taxon>
        <taxon>Gunneridae</taxon>
        <taxon>Pentapetalae</taxon>
        <taxon>rosids</taxon>
        <taxon>fabids</taxon>
        <taxon>Malpighiales</taxon>
        <taxon>Euphorbiaceae</taxon>
        <taxon>Acalyphoideae</taxon>
        <taxon>Acalypheae</taxon>
        <taxon>Ricinus</taxon>
    </lineage>
</organism>
<proteinExistence type="predicted"/>
<feature type="compositionally biased region" description="Basic residues" evidence="1">
    <location>
        <begin position="16"/>
        <end position="28"/>
    </location>
</feature>
<evidence type="ECO:0000313" key="3">
    <source>
        <dbReference type="EMBL" id="EEF47895.1"/>
    </source>
</evidence>
<evidence type="ECO:0000313" key="4">
    <source>
        <dbReference type="Proteomes" id="UP000008311"/>
    </source>
</evidence>
<keyword evidence="2" id="KW-0472">Membrane</keyword>
<keyword evidence="4" id="KW-1185">Reference proteome</keyword>
<sequence length="52" mass="5924">MRGCPSRSKEAEVTDKRKRSTKEGRKKVRNRTMLPIGLLLATIVELILLMQA</sequence>
<feature type="region of interest" description="Disordered" evidence="1">
    <location>
        <begin position="1"/>
        <end position="28"/>
    </location>
</feature>
<feature type="transmembrane region" description="Helical" evidence="2">
    <location>
        <begin position="32"/>
        <end position="50"/>
    </location>
</feature>
<dbReference type="AlphaFoldDB" id="B9RL76"/>
<name>B9RL76_RICCO</name>
<dbReference type="EMBL" id="EQ973787">
    <property type="protein sequence ID" value="EEF47895.1"/>
    <property type="molecule type" value="Genomic_DNA"/>
</dbReference>
<accession>B9RL76</accession>
<protein>
    <submittedName>
        <fullName evidence="3">Uncharacterized protein</fullName>
    </submittedName>
</protein>
<reference evidence="4" key="1">
    <citation type="journal article" date="2010" name="Nat. Biotechnol.">
        <title>Draft genome sequence of the oilseed species Ricinus communis.</title>
        <authorList>
            <person name="Chan A.P."/>
            <person name="Crabtree J."/>
            <person name="Zhao Q."/>
            <person name="Lorenzi H."/>
            <person name="Orvis J."/>
            <person name="Puiu D."/>
            <person name="Melake-Berhan A."/>
            <person name="Jones K.M."/>
            <person name="Redman J."/>
            <person name="Chen G."/>
            <person name="Cahoon E.B."/>
            <person name="Gedil M."/>
            <person name="Stanke M."/>
            <person name="Haas B.J."/>
            <person name="Wortman J.R."/>
            <person name="Fraser-Liggett C.M."/>
            <person name="Ravel J."/>
            <person name="Rabinowicz P.D."/>
        </authorList>
    </citation>
    <scope>NUCLEOTIDE SEQUENCE [LARGE SCALE GENOMIC DNA]</scope>
    <source>
        <strain evidence="4">cv. Hale</strain>
    </source>
</reference>
<dbReference type="InParanoid" id="B9RL76"/>
<keyword evidence="2" id="KW-1133">Transmembrane helix</keyword>
<evidence type="ECO:0000256" key="2">
    <source>
        <dbReference type="SAM" id="Phobius"/>
    </source>
</evidence>
<evidence type="ECO:0000256" key="1">
    <source>
        <dbReference type="SAM" id="MobiDB-lite"/>
    </source>
</evidence>
<dbReference type="Proteomes" id="UP000008311">
    <property type="component" value="Unassembled WGS sequence"/>
</dbReference>
<gene>
    <name evidence="3" type="ORF">RCOM_1668040</name>
</gene>